<evidence type="ECO:0000313" key="1">
    <source>
        <dbReference type="EMBL" id="CAL1301537.1"/>
    </source>
</evidence>
<comment type="caution">
    <text evidence="1">The sequence shown here is derived from an EMBL/GenBank/DDBJ whole genome shotgun (WGS) entry which is preliminary data.</text>
</comment>
<keyword evidence="2" id="KW-1185">Reference proteome</keyword>
<proteinExistence type="predicted"/>
<sequence length="52" mass="5656">MKPAVIFFGSLCVAKVRITCLVGMIRPSLFRVIRRAAVTLKACSSETNSSLL</sequence>
<protein>
    <submittedName>
        <fullName evidence="1">Uncharacterized protein</fullName>
    </submittedName>
</protein>
<dbReference type="EMBL" id="CAXIEN010000744">
    <property type="protein sequence ID" value="CAL1301537.1"/>
    <property type="molecule type" value="Genomic_DNA"/>
</dbReference>
<organism evidence="1 2">
    <name type="scientific">Larinioides sclopetarius</name>
    <dbReference type="NCBI Taxonomy" id="280406"/>
    <lineage>
        <taxon>Eukaryota</taxon>
        <taxon>Metazoa</taxon>
        <taxon>Ecdysozoa</taxon>
        <taxon>Arthropoda</taxon>
        <taxon>Chelicerata</taxon>
        <taxon>Arachnida</taxon>
        <taxon>Araneae</taxon>
        <taxon>Araneomorphae</taxon>
        <taxon>Entelegynae</taxon>
        <taxon>Araneoidea</taxon>
        <taxon>Araneidae</taxon>
        <taxon>Larinioides</taxon>
    </lineage>
</organism>
<dbReference type="Proteomes" id="UP001497382">
    <property type="component" value="Unassembled WGS sequence"/>
</dbReference>
<feature type="non-terminal residue" evidence="1">
    <location>
        <position position="52"/>
    </location>
</feature>
<accession>A0AAV2C0K8</accession>
<dbReference type="AlphaFoldDB" id="A0AAV2C0K8"/>
<gene>
    <name evidence="1" type="ORF">LARSCL_LOCUS22591</name>
</gene>
<evidence type="ECO:0000313" key="2">
    <source>
        <dbReference type="Proteomes" id="UP001497382"/>
    </source>
</evidence>
<name>A0AAV2C0K8_9ARAC</name>
<reference evidence="1 2" key="1">
    <citation type="submission" date="2024-04" db="EMBL/GenBank/DDBJ databases">
        <authorList>
            <person name="Rising A."/>
            <person name="Reimegard J."/>
            <person name="Sonavane S."/>
            <person name="Akerstrom W."/>
            <person name="Nylinder S."/>
            <person name="Hedman E."/>
            <person name="Kallberg Y."/>
        </authorList>
    </citation>
    <scope>NUCLEOTIDE SEQUENCE [LARGE SCALE GENOMIC DNA]</scope>
</reference>